<dbReference type="RefSeq" id="WP_074920249.1">
    <property type="nucleotide sequence ID" value="NZ_CP081135.1"/>
</dbReference>
<dbReference type="PANTHER" id="PTHR34821">
    <property type="entry name" value="INNER MEMBRANE PROTEIN YDCZ"/>
    <property type="match status" value="1"/>
</dbReference>
<dbReference type="EMBL" id="CP081135">
    <property type="protein sequence ID" value="UEL49612.1"/>
    <property type="molecule type" value="Genomic_DNA"/>
</dbReference>
<keyword evidence="1" id="KW-0472">Membrane</keyword>
<dbReference type="Proteomes" id="UP001198983">
    <property type="component" value="Chromosome"/>
</dbReference>
<dbReference type="PANTHER" id="PTHR34821:SF2">
    <property type="entry name" value="INNER MEMBRANE PROTEIN YDCZ"/>
    <property type="match status" value="1"/>
</dbReference>
<feature type="transmembrane region" description="Helical" evidence="1">
    <location>
        <begin position="94"/>
        <end position="114"/>
    </location>
</feature>
<name>A0AAX2ZPD8_9FIRM</name>
<keyword evidence="1" id="KW-0812">Transmembrane</keyword>
<organism evidence="2 3">
    <name type="scientific">Terrisporobacter hibernicus</name>
    <dbReference type="NCBI Taxonomy" id="2813371"/>
    <lineage>
        <taxon>Bacteria</taxon>
        <taxon>Bacillati</taxon>
        <taxon>Bacillota</taxon>
        <taxon>Clostridia</taxon>
        <taxon>Peptostreptococcales</taxon>
        <taxon>Peptostreptococcaceae</taxon>
        <taxon>Terrisporobacter</taxon>
    </lineage>
</organism>
<evidence type="ECO:0000313" key="3">
    <source>
        <dbReference type="Proteomes" id="UP001198983"/>
    </source>
</evidence>
<accession>A0AAX2ZPD8</accession>
<dbReference type="Pfam" id="PF04657">
    <property type="entry name" value="DMT_YdcZ"/>
    <property type="match status" value="1"/>
</dbReference>
<keyword evidence="3" id="KW-1185">Reference proteome</keyword>
<protein>
    <submittedName>
        <fullName evidence="2">DMT family transporter</fullName>
    </submittedName>
</protein>
<dbReference type="GO" id="GO:0005886">
    <property type="term" value="C:plasma membrane"/>
    <property type="evidence" value="ECO:0007669"/>
    <property type="project" value="TreeGrafter"/>
</dbReference>
<proteinExistence type="predicted"/>
<reference evidence="2 3" key="1">
    <citation type="journal article" date="2023" name="Int. J. Syst. Evol. Microbiol.">
        <title>Terrisporobacter hibernicus sp. nov., isolated from bovine faeces in Northern Ireland.</title>
        <authorList>
            <person name="Mitchell M."/>
            <person name="Nguyen S.V."/>
            <person name="Connor M."/>
            <person name="Fairley D.J."/>
            <person name="Donoghue O."/>
            <person name="Marshall H."/>
            <person name="Koolman L."/>
            <person name="McMullan G."/>
            <person name="Schaffer K.E."/>
            <person name="McGrath J.W."/>
            <person name="Fanning S."/>
        </authorList>
    </citation>
    <scope>NUCLEOTIDE SEQUENCE [LARGE SCALE GENOMIC DNA]</scope>
    <source>
        <strain evidence="2 3">MCA3</strain>
    </source>
</reference>
<sequence length="150" mass="16346">MIYILFAILCGVSNVLSRSVNFALSEKIGMYQSTLFNYIFGLSGSFLILLISGETFKLLTPSTYNGPWFIYAGGLLGVVIVTMLSFLSSKVSSFYLTLLLFVGQLFTGIIIDALSTGKISFYQVIGGVLVVLGLTYNLYIDKINSKTVSS</sequence>
<feature type="transmembrane region" description="Helical" evidence="1">
    <location>
        <begin position="35"/>
        <end position="56"/>
    </location>
</feature>
<gene>
    <name evidence="2" type="ORF">JW646_09570</name>
</gene>
<evidence type="ECO:0000313" key="2">
    <source>
        <dbReference type="EMBL" id="UEL49612.1"/>
    </source>
</evidence>
<feature type="transmembrane region" description="Helical" evidence="1">
    <location>
        <begin position="68"/>
        <end position="88"/>
    </location>
</feature>
<feature type="transmembrane region" description="Helical" evidence="1">
    <location>
        <begin position="121"/>
        <end position="140"/>
    </location>
</feature>
<evidence type="ECO:0000256" key="1">
    <source>
        <dbReference type="SAM" id="Phobius"/>
    </source>
</evidence>
<dbReference type="AlphaFoldDB" id="A0AAX2ZPD8"/>
<dbReference type="InterPro" id="IPR006750">
    <property type="entry name" value="YdcZ"/>
</dbReference>
<keyword evidence="1" id="KW-1133">Transmembrane helix</keyword>
<dbReference type="KEGG" id="tem:JW646_09570"/>